<dbReference type="InterPro" id="IPR053888">
    <property type="entry name" value="MRM3-like_sub_bind"/>
</dbReference>
<dbReference type="GO" id="GO:0006364">
    <property type="term" value="P:rRNA processing"/>
    <property type="evidence" value="ECO:0007669"/>
    <property type="project" value="UniProtKB-KW"/>
</dbReference>
<dbReference type="Gene3D" id="3.40.1280.10">
    <property type="match status" value="1"/>
</dbReference>
<dbReference type="AlphaFoldDB" id="A0A9Q1I2D9"/>
<dbReference type="EMBL" id="JAFJMO010000005">
    <property type="protein sequence ID" value="KAJ8276035.1"/>
    <property type="molecule type" value="Genomic_DNA"/>
</dbReference>
<dbReference type="InterPro" id="IPR029064">
    <property type="entry name" value="Ribosomal_eL30-like_sf"/>
</dbReference>
<dbReference type="InterPro" id="IPR029028">
    <property type="entry name" value="Alpha/beta_knot_MTases"/>
</dbReference>
<dbReference type="PANTHER" id="PTHR43191">
    <property type="entry name" value="RRNA METHYLTRANSFERASE 3"/>
    <property type="match status" value="1"/>
</dbReference>
<dbReference type="SUPFAM" id="SSF75217">
    <property type="entry name" value="alpha/beta knot"/>
    <property type="match status" value="1"/>
</dbReference>
<dbReference type="InterPro" id="IPR001537">
    <property type="entry name" value="SpoU_MeTrfase"/>
</dbReference>
<accession>A0A9Q1I2D9</accession>
<name>A0A9Q1I2D9_CONCO</name>
<keyword evidence="2" id="KW-0698">rRNA processing</keyword>
<organism evidence="6 7">
    <name type="scientific">Conger conger</name>
    <name type="common">Conger eel</name>
    <name type="synonym">Muraena conger</name>
    <dbReference type="NCBI Taxonomy" id="82655"/>
    <lineage>
        <taxon>Eukaryota</taxon>
        <taxon>Metazoa</taxon>
        <taxon>Chordata</taxon>
        <taxon>Craniata</taxon>
        <taxon>Vertebrata</taxon>
        <taxon>Euteleostomi</taxon>
        <taxon>Actinopterygii</taxon>
        <taxon>Neopterygii</taxon>
        <taxon>Teleostei</taxon>
        <taxon>Anguilliformes</taxon>
        <taxon>Congridae</taxon>
        <taxon>Conger</taxon>
    </lineage>
</organism>
<dbReference type="OrthoDB" id="270651at2759"/>
<comment type="caution">
    <text evidence="6">The sequence shown here is derived from an EMBL/GenBank/DDBJ whole genome shotgun (WGS) entry which is preliminary data.</text>
</comment>
<reference evidence="6" key="1">
    <citation type="journal article" date="2023" name="Science">
        <title>Genome structures resolve the early diversification of teleost fishes.</title>
        <authorList>
            <person name="Parey E."/>
            <person name="Louis A."/>
            <person name="Montfort J."/>
            <person name="Bouchez O."/>
            <person name="Roques C."/>
            <person name="Iampietro C."/>
            <person name="Lluch J."/>
            <person name="Castinel A."/>
            <person name="Donnadieu C."/>
            <person name="Desvignes T."/>
            <person name="Floi Bucao C."/>
            <person name="Jouanno E."/>
            <person name="Wen M."/>
            <person name="Mejri S."/>
            <person name="Dirks R."/>
            <person name="Jansen H."/>
            <person name="Henkel C."/>
            <person name="Chen W.J."/>
            <person name="Zahm M."/>
            <person name="Cabau C."/>
            <person name="Klopp C."/>
            <person name="Thompson A.W."/>
            <person name="Robinson-Rechavi M."/>
            <person name="Braasch I."/>
            <person name="Lecointre G."/>
            <person name="Bobe J."/>
            <person name="Postlethwait J.H."/>
            <person name="Berthelot C."/>
            <person name="Roest Crollius H."/>
            <person name="Guiguen Y."/>
        </authorList>
    </citation>
    <scope>NUCLEOTIDE SEQUENCE</scope>
    <source>
        <strain evidence="6">Concon-B</strain>
    </source>
</reference>
<dbReference type="GO" id="GO:0003723">
    <property type="term" value="F:RNA binding"/>
    <property type="evidence" value="ECO:0007669"/>
    <property type="project" value="TreeGrafter"/>
</dbReference>
<evidence type="ECO:0000313" key="7">
    <source>
        <dbReference type="Proteomes" id="UP001152803"/>
    </source>
</evidence>
<evidence type="ECO:0000256" key="1">
    <source>
        <dbReference type="ARBA" id="ARBA00007228"/>
    </source>
</evidence>
<evidence type="ECO:0000256" key="3">
    <source>
        <dbReference type="ARBA" id="ARBA00022603"/>
    </source>
</evidence>
<dbReference type="InterPro" id="IPR029026">
    <property type="entry name" value="tRNA_m1G_MTases_N"/>
</dbReference>
<dbReference type="GO" id="GO:0008168">
    <property type="term" value="F:methyltransferase activity"/>
    <property type="evidence" value="ECO:0007669"/>
    <property type="project" value="InterPro"/>
</dbReference>
<evidence type="ECO:0000256" key="4">
    <source>
        <dbReference type="ARBA" id="ARBA00022679"/>
    </source>
</evidence>
<gene>
    <name evidence="6" type="ORF">COCON_G00077870</name>
</gene>
<dbReference type="InterPro" id="IPR051259">
    <property type="entry name" value="rRNA_Methyltransferase"/>
</dbReference>
<keyword evidence="3" id="KW-0489">Methyltransferase</keyword>
<dbReference type="Proteomes" id="UP001152803">
    <property type="component" value="Unassembled WGS sequence"/>
</dbReference>
<evidence type="ECO:0000313" key="6">
    <source>
        <dbReference type="EMBL" id="KAJ8276035.1"/>
    </source>
</evidence>
<keyword evidence="4" id="KW-0808">Transferase</keyword>
<dbReference type="Pfam" id="PF00588">
    <property type="entry name" value="SpoU_methylase"/>
    <property type="match status" value="1"/>
</dbReference>
<dbReference type="Pfam" id="PF22435">
    <property type="entry name" value="MRM3-like_sub_bind"/>
    <property type="match status" value="1"/>
</dbReference>
<dbReference type="Gene3D" id="3.30.1330.30">
    <property type="match status" value="1"/>
</dbReference>
<dbReference type="PANTHER" id="PTHR43191:SF2">
    <property type="entry name" value="RRNA METHYLTRANSFERASE 3, MITOCHONDRIAL"/>
    <property type="match status" value="1"/>
</dbReference>
<sequence>MSESLTSGQSVNKRLRYEKVFPGDKRLARAVSVARSRKFREQQGKVLLEGKRLICDALSAGAIPQMLFFSTVERLRELPLDKLRRASLVKVKFEDIKIWSDLVTPQGVMAIFSRPDASRLVFPQVQSVPLYLICDNVRDPGNAGTILRSAAAAGCHSVLLTKGVDSLNSAMAASILLFEGRRQLALLAGQSKEKARTKMP</sequence>
<feature type="domain" description="RNA 2-O ribose methyltransferase substrate binding" evidence="5">
    <location>
        <begin position="47"/>
        <end position="118"/>
    </location>
</feature>
<dbReference type="InterPro" id="IPR013123">
    <property type="entry name" value="SpoU_subst-bd"/>
</dbReference>
<comment type="similarity">
    <text evidence="1">Belongs to the class IV-like SAM-binding methyltransferase superfamily. RNA methyltransferase TrmH family.</text>
</comment>
<keyword evidence="7" id="KW-1185">Reference proteome</keyword>
<proteinExistence type="inferred from homology"/>
<dbReference type="SMART" id="SM00967">
    <property type="entry name" value="SpoU_sub_bind"/>
    <property type="match status" value="1"/>
</dbReference>
<dbReference type="SUPFAM" id="SSF55315">
    <property type="entry name" value="L30e-like"/>
    <property type="match status" value="1"/>
</dbReference>
<evidence type="ECO:0000259" key="5">
    <source>
        <dbReference type="SMART" id="SM00967"/>
    </source>
</evidence>
<protein>
    <recommendedName>
        <fullName evidence="5">RNA 2-O ribose methyltransferase substrate binding domain-containing protein</fullName>
    </recommendedName>
</protein>
<evidence type="ECO:0000256" key="2">
    <source>
        <dbReference type="ARBA" id="ARBA00022552"/>
    </source>
</evidence>